<protein>
    <recommendedName>
        <fullName evidence="2">SCD domain-containing protein</fullName>
    </recommendedName>
</protein>
<dbReference type="Pfam" id="PF24571">
    <property type="entry name" value="HEAT_SCC3-SA"/>
    <property type="match status" value="1"/>
</dbReference>
<sequence length="933" mass="107772">MKSVLQVLFPNPMQIARTVNTVAACNDYPSSDSTARSSDLVMEQGIYADLVKGSCRVSTLANNWRDSHSTDPQRCRKSFYELMFCCARIAFNNTVSETLSSFQSELPAAEKNCPILNRHFCARLEIFLILCFKDIPIELLQDTNFWDTVTIIVNKLMERHETCCRHASTIFGLKIMDAMMVAHNELGNPELEGDDEDQEAIPPGWTALRIFQTMLKAYFHYAYKDVAFGIKMKALSALKKWMSEYPEIILQPLYFRYISWSAYAQSKKIRILCLEMSKTIFERSESEDIQAFAEREIPVLNWQLTVESPDEICLATECLILIFKNYPSVAEEIRLNDLYSNIFHKNKAVAQATAEFILETIRKNNSPETTVISLARFAEKVLISDPLLPETCLSDHELIESLRIFVNSFSEISEEIFDVDALVGIFKRNNETPSFKRFTASFLKAITHEANEPTSFRSSGKDNKDEENNNRNFAVKVTDELLKCLGFIISSHREDKIFFEKMLSICQCFHDDLPFNNEDLENLLMKIIHLFSNSTEPSVNENCVKALHTLSKKCTKEENRIAFNAKTNALIDSLVLEFEKLLESWESQLSTGSAAYYEELTSIQRKLFYLHPYFKIPLTTFRGCEIFVTYFCQIFNSGPKILNEITIWQEVIELCLEMMVNHVKYAIEEEDNEDIMKHCVAVCFQYFPTCMRYRCTSNPSVYFVSSFTSSFRIMKLLSEKKLLEELVDQETRKNMDLSLLHFIKKHMVPFQDDTTTNMMAVLWAEFSECLLIPGLVSSRMLFGLLDFSVYNKNPAFQQALLSTLAVLFNQKEKPEIFFECLLRFLLTIFKRSTSLKLLDNAKAVFAELAKKVAKDDIQISLGFYYFHIDAVDRIINGNIPPQFLRCLKITLCFLDFKASDNLRRFLHEHVDQGTLRNVYFKAYLSQLQRNTLS</sequence>
<evidence type="ECO:0000259" key="2">
    <source>
        <dbReference type="PROSITE" id="PS51425"/>
    </source>
</evidence>
<dbReference type="Pfam" id="PF21581">
    <property type="entry name" value="SCD"/>
    <property type="match status" value="1"/>
</dbReference>
<dbReference type="SUPFAM" id="SSF48371">
    <property type="entry name" value="ARM repeat"/>
    <property type="match status" value="1"/>
</dbReference>
<gene>
    <name evidence="3" type="ORF">BEMITA_LOCUS11070</name>
</gene>
<keyword evidence="4" id="KW-1185">Reference proteome</keyword>
<dbReference type="PANTHER" id="PTHR11199">
    <property type="entry name" value="STROMAL ANTIGEN"/>
    <property type="match status" value="1"/>
</dbReference>
<dbReference type="EMBL" id="OU963867">
    <property type="protein sequence ID" value="CAH0392562.1"/>
    <property type="molecule type" value="Genomic_DNA"/>
</dbReference>
<dbReference type="AlphaFoldDB" id="A0A9P0AKR1"/>
<dbReference type="GO" id="GO:0008278">
    <property type="term" value="C:cohesin complex"/>
    <property type="evidence" value="ECO:0007669"/>
    <property type="project" value="TreeGrafter"/>
</dbReference>
<dbReference type="GO" id="GO:0003682">
    <property type="term" value="F:chromatin binding"/>
    <property type="evidence" value="ECO:0007669"/>
    <property type="project" value="TreeGrafter"/>
</dbReference>
<dbReference type="GO" id="GO:0005634">
    <property type="term" value="C:nucleus"/>
    <property type="evidence" value="ECO:0007669"/>
    <property type="project" value="TreeGrafter"/>
</dbReference>
<dbReference type="Proteomes" id="UP001152759">
    <property type="component" value="Chromosome 6"/>
</dbReference>
<dbReference type="InterPro" id="IPR020839">
    <property type="entry name" value="SCD"/>
</dbReference>
<reference evidence="3" key="1">
    <citation type="submission" date="2021-12" db="EMBL/GenBank/DDBJ databases">
        <authorList>
            <person name="King R."/>
        </authorList>
    </citation>
    <scope>NUCLEOTIDE SEQUENCE</scope>
</reference>
<dbReference type="InterPro" id="IPR016024">
    <property type="entry name" value="ARM-type_fold"/>
</dbReference>
<dbReference type="InterPro" id="IPR039662">
    <property type="entry name" value="Cohesin_Scc3/SA"/>
</dbReference>
<organism evidence="3 4">
    <name type="scientific">Bemisia tabaci</name>
    <name type="common">Sweetpotato whitefly</name>
    <name type="synonym">Aleurodes tabaci</name>
    <dbReference type="NCBI Taxonomy" id="7038"/>
    <lineage>
        <taxon>Eukaryota</taxon>
        <taxon>Metazoa</taxon>
        <taxon>Ecdysozoa</taxon>
        <taxon>Arthropoda</taxon>
        <taxon>Hexapoda</taxon>
        <taxon>Insecta</taxon>
        <taxon>Pterygota</taxon>
        <taxon>Neoptera</taxon>
        <taxon>Paraneoptera</taxon>
        <taxon>Hemiptera</taxon>
        <taxon>Sternorrhyncha</taxon>
        <taxon>Aleyrodoidea</taxon>
        <taxon>Aleyrodidae</taxon>
        <taxon>Aleyrodinae</taxon>
        <taxon>Bemisia</taxon>
    </lineage>
</organism>
<dbReference type="GO" id="GO:0000785">
    <property type="term" value="C:chromatin"/>
    <property type="evidence" value="ECO:0007669"/>
    <property type="project" value="TreeGrafter"/>
</dbReference>
<dbReference type="GO" id="GO:0007062">
    <property type="term" value="P:sister chromatid cohesion"/>
    <property type="evidence" value="ECO:0007669"/>
    <property type="project" value="TreeGrafter"/>
</dbReference>
<dbReference type="PROSITE" id="PS51425">
    <property type="entry name" value="SCD"/>
    <property type="match status" value="1"/>
</dbReference>
<evidence type="ECO:0000313" key="3">
    <source>
        <dbReference type="EMBL" id="CAH0392562.1"/>
    </source>
</evidence>
<proteinExistence type="inferred from homology"/>
<evidence type="ECO:0000256" key="1">
    <source>
        <dbReference type="ARBA" id="ARBA00005486"/>
    </source>
</evidence>
<dbReference type="PANTHER" id="PTHR11199:SF0">
    <property type="entry name" value="LD34181P-RELATED"/>
    <property type="match status" value="1"/>
</dbReference>
<dbReference type="InterPro" id="IPR056396">
    <property type="entry name" value="HEAT_SCC3-SA"/>
</dbReference>
<feature type="domain" description="SCD" evidence="2">
    <location>
        <begin position="219"/>
        <end position="303"/>
    </location>
</feature>
<name>A0A9P0AKR1_BEMTA</name>
<comment type="similarity">
    <text evidence="1">Belongs to the SCC3 family.</text>
</comment>
<accession>A0A9P0AKR1</accession>
<evidence type="ECO:0000313" key="4">
    <source>
        <dbReference type="Proteomes" id="UP001152759"/>
    </source>
</evidence>